<protein>
    <recommendedName>
        <fullName evidence="3">Serine aminopeptidase S33 domain-containing protein</fullName>
    </recommendedName>
</protein>
<organism evidence="4 5">
    <name type="scientific">Neolewinella maritima</name>
    <dbReference type="NCBI Taxonomy" id="1383882"/>
    <lineage>
        <taxon>Bacteria</taxon>
        <taxon>Pseudomonadati</taxon>
        <taxon>Bacteroidota</taxon>
        <taxon>Saprospiria</taxon>
        <taxon>Saprospirales</taxon>
        <taxon>Lewinellaceae</taxon>
        <taxon>Neolewinella</taxon>
    </lineage>
</organism>
<dbReference type="PANTHER" id="PTHR43265:SF1">
    <property type="entry name" value="ESTERASE ESTD"/>
    <property type="match status" value="1"/>
</dbReference>
<feature type="domain" description="Serine aminopeptidase S33" evidence="3">
    <location>
        <begin position="178"/>
        <end position="289"/>
    </location>
</feature>
<evidence type="ECO:0000313" key="4">
    <source>
        <dbReference type="EMBL" id="CAH0999320.1"/>
    </source>
</evidence>
<dbReference type="Proteomes" id="UP000837803">
    <property type="component" value="Unassembled WGS sequence"/>
</dbReference>
<dbReference type="EMBL" id="CAKLPZ010000001">
    <property type="protein sequence ID" value="CAH0999320.1"/>
    <property type="molecule type" value="Genomic_DNA"/>
</dbReference>
<dbReference type="SUPFAM" id="SSF53474">
    <property type="entry name" value="alpha/beta-Hydrolases"/>
    <property type="match status" value="1"/>
</dbReference>
<dbReference type="Gene3D" id="3.40.50.1820">
    <property type="entry name" value="alpha/beta hydrolase"/>
    <property type="match status" value="1"/>
</dbReference>
<evidence type="ECO:0000256" key="1">
    <source>
        <dbReference type="ARBA" id="ARBA00022801"/>
    </source>
</evidence>
<evidence type="ECO:0000256" key="2">
    <source>
        <dbReference type="SAM" id="MobiDB-lite"/>
    </source>
</evidence>
<reference evidence="4" key="1">
    <citation type="submission" date="2021-12" db="EMBL/GenBank/DDBJ databases">
        <authorList>
            <person name="Rodrigo-Torres L."/>
            <person name="Arahal R. D."/>
            <person name="Lucena T."/>
        </authorList>
    </citation>
    <scope>NUCLEOTIDE SEQUENCE</scope>
    <source>
        <strain evidence="4">CECT 8419</strain>
    </source>
</reference>
<name>A0ABN8F0D0_9BACT</name>
<sequence length="446" mass="48062">MVMAQSDQTWYAVLDAGGQQLPLNLEFSDSSGSLQSPKQTDQRIPLSSVRLTADSLQFTVDALQLRYRGALHPDSIVGVFQQATFATELIFYPAPPAGYDAGPPAAASVRPQDPTDSPYERRSASFPGGAEGVTLTGELTLPSDTLPKALLVLVSGSGPQNRDGELGPPINHRTLLVLGDYLTRHGYGVLRYDERGVAESTGDFGTATTADFAQDAQAAVRYVRQDERFADIPVGIAGHSEGGLIAPMVAAEGVLDFAVLLAAPGIPTDSLLLDQRRAISGMTAPDEPVLRAVYSYTKEHYREDEQAFRDGLRAVILSVIPSLDSATRRSIVDPADYADTYANLMTPPWMRYFLTVDPADYLQRMTVPVLAINGMLDQQVTIGNLTAVGAALERARNADITLVEVPGVNHLLQPAETGAPGEYGEIEMTISPTVLETIVAWLDERY</sequence>
<evidence type="ECO:0000259" key="3">
    <source>
        <dbReference type="Pfam" id="PF12146"/>
    </source>
</evidence>
<accession>A0ABN8F0D0</accession>
<dbReference type="InterPro" id="IPR053145">
    <property type="entry name" value="AB_hydrolase_Est10"/>
</dbReference>
<dbReference type="PANTHER" id="PTHR43265">
    <property type="entry name" value="ESTERASE ESTD"/>
    <property type="match status" value="1"/>
</dbReference>
<feature type="region of interest" description="Disordered" evidence="2">
    <location>
        <begin position="101"/>
        <end position="129"/>
    </location>
</feature>
<dbReference type="InterPro" id="IPR002471">
    <property type="entry name" value="Pept_S9_AS"/>
</dbReference>
<evidence type="ECO:0000313" key="5">
    <source>
        <dbReference type="Proteomes" id="UP000837803"/>
    </source>
</evidence>
<dbReference type="Pfam" id="PF12146">
    <property type="entry name" value="Hydrolase_4"/>
    <property type="match status" value="1"/>
</dbReference>
<comment type="caution">
    <text evidence="4">The sequence shown here is derived from an EMBL/GenBank/DDBJ whole genome shotgun (WGS) entry which is preliminary data.</text>
</comment>
<gene>
    <name evidence="4" type="ORF">LEM8419_00618</name>
</gene>
<dbReference type="InterPro" id="IPR022742">
    <property type="entry name" value="Hydrolase_4"/>
</dbReference>
<dbReference type="PROSITE" id="PS00708">
    <property type="entry name" value="PRO_ENDOPEP_SER"/>
    <property type="match status" value="1"/>
</dbReference>
<keyword evidence="1" id="KW-0378">Hydrolase</keyword>
<proteinExistence type="predicted"/>
<dbReference type="InterPro" id="IPR029058">
    <property type="entry name" value="AB_hydrolase_fold"/>
</dbReference>
<keyword evidence="5" id="KW-1185">Reference proteome</keyword>